<organism evidence="1 2">
    <name type="scientific">Batillaria attramentaria</name>
    <dbReference type="NCBI Taxonomy" id="370345"/>
    <lineage>
        <taxon>Eukaryota</taxon>
        <taxon>Metazoa</taxon>
        <taxon>Spiralia</taxon>
        <taxon>Lophotrochozoa</taxon>
        <taxon>Mollusca</taxon>
        <taxon>Gastropoda</taxon>
        <taxon>Caenogastropoda</taxon>
        <taxon>Sorbeoconcha</taxon>
        <taxon>Cerithioidea</taxon>
        <taxon>Batillariidae</taxon>
        <taxon>Batillaria</taxon>
    </lineage>
</organism>
<sequence length="150" mass="15169">MDTVLGADVLVVAPAMDRPVGAVGDCVGGAVVVVTPAIDTMTVVGGLVVTPAKDTPVGPTVGGCVVGPVVLAKETPVGTGGVGPWVVLLLAMETGPTVAELAHVEQHWYCVSWVLPDEHTLGEQVTVGSSPWGHVAVTGTTKRTVVKENT</sequence>
<comment type="caution">
    <text evidence="1">The sequence shown here is derived from an EMBL/GenBank/DDBJ whole genome shotgun (WGS) entry which is preliminary data.</text>
</comment>
<accession>A0ABD0JGG8</accession>
<dbReference type="EMBL" id="JACVVK020000454">
    <property type="protein sequence ID" value="KAK7473894.1"/>
    <property type="molecule type" value="Genomic_DNA"/>
</dbReference>
<name>A0ABD0JGG8_9CAEN</name>
<proteinExistence type="predicted"/>
<keyword evidence="2" id="KW-1185">Reference proteome</keyword>
<reference evidence="1 2" key="1">
    <citation type="journal article" date="2023" name="Sci. Data">
        <title>Genome assembly of the Korean intertidal mud-creeper Batillaria attramentaria.</title>
        <authorList>
            <person name="Patra A.K."/>
            <person name="Ho P.T."/>
            <person name="Jun S."/>
            <person name="Lee S.J."/>
            <person name="Kim Y."/>
            <person name="Won Y.J."/>
        </authorList>
    </citation>
    <scope>NUCLEOTIDE SEQUENCE [LARGE SCALE GENOMIC DNA]</scope>
    <source>
        <strain evidence="1">Wonlab-2016</strain>
    </source>
</reference>
<gene>
    <name evidence="1" type="ORF">BaRGS_00034883</name>
</gene>
<evidence type="ECO:0000313" key="2">
    <source>
        <dbReference type="Proteomes" id="UP001519460"/>
    </source>
</evidence>
<protein>
    <submittedName>
        <fullName evidence="1">Uncharacterized protein</fullName>
    </submittedName>
</protein>
<dbReference type="AlphaFoldDB" id="A0ABD0JGG8"/>
<evidence type="ECO:0000313" key="1">
    <source>
        <dbReference type="EMBL" id="KAK7473894.1"/>
    </source>
</evidence>
<dbReference type="Proteomes" id="UP001519460">
    <property type="component" value="Unassembled WGS sequence"/>
</dbReference>